<proteinExistence type="predicted"/>
<protein>
    <recommendedName>
        <fullName evidence="3">Transposase</fullName>
    </recommendedName>
</protein>
<evidence type="ECO:0000313" key="1">
    <source>
        <dbReference type="EMBL" id="KAJ8959908.1"/>
    </source>
</evidence>
<sequence>MHLTITEIIEIFIMIGCGDKTRSQNTKYPNKHINQSTVSKIEKMSREHGNVNDLPKGRRPKVANEEMSLNVLLSVQENHHASSRTLGQQHSISHSSIQKILRTYKYHPYKVQLNFTIFTN</sequence>
<evidence type="ECO:0008006" key="3">
    <source>
        <dbReference type="Google" id="ProtNLM"/>
    </source>
</evidence>
<accession>A0AAV8Z740</accession>
<dbReference type="AlphaFoldDB" id="A0AAV8Z740"/>
<organism evidence="1 2">
    <name type="scientific">Aromia moschata</name>
    <dbReference type="NCBI Taxonomy" id="1265417"/>
    <lineage>
        <taxon>Eukaryota</taxon>
        <taxon>Metazoa</taxon>
        <taxon>Ecdysozoa</taxon>
        <taxon>Arthropoda</taxon>
        <taxon>Hexapoda</taxon>
        <taxon>Insecta</taxon>
        <taxon>Pterygota</taxon>
        <taxon>Neoptera</taxon>
        <taxon>Endopterygota</taxon>
        <taxon>Coleoptera</taxon>
        <taxon>Polyphaga</taxon>
        <taxon>Cucujiformia</taxon>
        <taxon>Chrysomeloidea</taxon>
        <taxon>Cerambycidae</taxon>
        <taxon>Cerambycinae</taxon>
        <taxon>Callichromatini</taxon>
        <taxon>Aromia</taxon>
    </lineage>
</organism>
<dbReference type="PANTHER" id="PTHR47326:SF1">
    <property type="entry name" value="HTH PSQ-TYPE DOMAIN-CONTAINING PROTEIN"/>
    <property type="match status" value="1"/>
</dbReference>
<dbReference type="Proteomes" id="UP001162162">
    <property type="component" value="Unassembled WGS sequence"/>
</dbReference>
<evidence type="ECO:0000313" key="2">
    <source>
        <dbReference type="Proteomes" id="UP001162162"/>
    </source>
</evidence>
<keyword evidence="2" id="KW-1185">Reference proteome</keyword>
<reference evidence="1" key="1">
    <citation type="journal article" date="2023" name="Insect Mol. Biol.">
        <title>Genome sequencing provides insights into the evolution of gene families encoding plant cell wall-degrading enzymes in longhorned beetles.</title>
        <authorList>
            <person name="Shin N.R."/>
            <person name="Okamura Y."/>
            <person name="Kirsch R."/>
            <person name="Pauchet Y."/>
        </authorList>
    </citation>
    <scope>NUCLEOTIDE SEQUENCE</scope>
    <source>
        <strain evidence="1">AMC_N1</strain>
    </source>
</reference>
<dbReference type="PANTHER" id="PTHR47326">
    <property type="entry name" value="TRANSPOSABLE ELEMENT TC3 TRANSPOSASE-LIKE PROTEIN"/>
    <property type="match status" value="1"/>
</dbReference>
<gene>
    <name evidence="1" type="ORF">NQ318_011646</name>
</gene>
<comment type="caution">
    <text evidence="1">The sequence shown here is derived from an EMBL/GenBank/DDBJ whole genome shotgun (WGS) entry which is preliminary data.</text>
</comment>
<dbReference type="EMBL" id="JAPWTK010000011">
    <property type="protein sequence ID" value="KAJ8959908.1"/>
    <property type="molecule type" value="Genomic_DNA"/>
</dbReference>
<name>A0AAV8Z740_9CUCU</name>